<evidence type="ECO:0000313" key="3">
    <source>
        <dbReference type="Proteomes" id="UP000009257"/>
    </source>
</evidence>
<reference evidence="2 3" key="1">
    <citation type="submission" date="2011-08" db="EMBL/GenBank/DDBJ databases">
        <title>Complete sequence of Caldicellulosiruptor lactoaceticus 6A.</title>
        <authorList>
            <consortium name="US DOE Joint Genome Institute"/>
            <person name="Lucas S."/>
            <person name="Han J."/>
            <person name="Lapidus A."/>
            <person name="Cheng J.-F."/>
            <person name="Goodwin L."/>
            <person name="Pitluck S."/>
            <person name="Peters L."/>
            <person name="Davenport K."/>
            <person name="Detter J.C."/>
            <person name="Han C."/>
            <person name="Tapia R."/>
            <person name="Land M."/>
            <person name="Hauser L."/>
            <person name="Kyrpides N."/>
            <person name="Ivanova N."/>
            <person name="Ovchinnikova G."/>
            <person name="Pagani I."/>
            <person name="Blumer-Schuette S.E."/>
            <person name="Kelly R.M."/>
            <person name="Woyke T."/>
        </authorList>
    </citation>
    <scope>NUCLEOTIDE SEQUENCE [LARGE SCALE GENOMIC DNA]</scope>
    <source>
        <strain evidence="2 3">6A</strain>
    </source>
</reference>
<dbReference type="AlphaFoldDB" id="G2PZ87"/>
<evidence type="ECO:0000313" key="2">
    <source>
        <dbReference type="EMBL" id="AEM74999.1"/>
    </source>
</evidence>
<keyword evidence="1" id="KW-0812">Transmembrane</keyword>
<protein>
    <submittedName>
        <fullName evidence="2">Uncharacterized protein</fullName>
    </submittedName>
</protein>
<dbReference type="HOGENOM" id="CLU_805821_0_0_9"/>
<evidence type="ECO:0000256" key="1">
    <source>
        <dbReference type="SAM" id="Phobius"/>
    </source>
</evidence>
<dbReference type="KEGG" id="clc:Calla_2473"/>
<dbReference type="Proteomes" id="UP000009257">
    <property type="component" value="Chromosome"/>
</dbReference>
<accession>G2PZ87</accession>
<keyword evidence="1" id="KW-0472">Membrane</keyword>
<dbReference type="RefSeq" id="WP_014043435.1">
    <property type="nucleotide sequence ID" value="NC_015949.1"/>
</dbReference>
<organism evidence="2 3">
    <name type="scientific">Caldicellulosiruptor acetigenus 6A</name>
    <dbReference type="NCBI Taxonomy" id="632516"/>
    <lineage>
        <taxon>Bacteria</taxon>
        <taxon>Bacillati</taxon>
        <taxon>Bacillota</taxon>
        <taxon>Bacillota incertae sedis</taxon>
        <taxon>Caldicellulosiruptorales</taxon>
        <taxon>Caldicellulosiruptoraceae</taxon>
        <taxon>Caldicellulosiruptor</taxon>
    </lineage>
</organism>
<proteinExistence type="predicted"/>
<dbReference type="EMBL" id="CP003001">
    <property type="protein sequence ID" value="AEM74999.1"/>
    <property type="molecule type" value="Genomic_DNA"/>
</dbReference>
<sequence length="345" mass="39264">MKVLKFIYRLIVIAALIVSILLSLNLFGIEFLSTYMFMKFEYIKTYPNIKFYEDVLPLKDGAAVIFRGKIGVLTGDTIKWTKIVYQNHKGYSDGQVAVAYVQGGKYLHIITASEQKDIMYPVEIKDVKVKGGKVCVLLSSGKENYLIGYDTKQNILFSAKLNEKVIDFDIAGDFAVAIVKSISTGDLAVSYIDKRGVYMSKVLPATFSNSKKLFVIQNYIVLWDGKTLSVYDLQLQKKKKSFSLSSIPQPAVGNPEVLVTSKDIFVYNRYTDRFLFKSLKPFDWAAATSDKIVVVKGNDVEIYSLNINRLKQLKVPSFGFVKAVLSQDKLYYIFNDRIECYKERW</sequence>
<name>G2PZ87_9FIRM</name>
<keyword evidence="1" id="KW-1133">Transmembrane helix</keyword>
<gene>
    <name evidence="2" type="ORF">Calla_2473</name>
</gene>
<feature type="transmembrane region" description="Helical" evidence="1">
    <location>
        <begin position="6"/>
        <end position="29"/>
    </location>
</feature>